<feature type="compositionally biased region" description="Basic residues" evidence="1">
    <location>
        <begin position="106"/>
        <end position="118"/>
    </location>
</feature>
<dbReference type="InterPro" id="IPR011989">
    <property type="entry name" value="ARM-like"/>
</dbReference>
<evidence type="ECO:0000313" key="3">
    <source>
        <dbReference type="EMBL" id="WEW57441.1"/>
    </source>
</evidence>
<dbReference type="InterPro" id="IPR020839">
    <property type="entry name" value="SCD"/>
</dbReference>
<feature type="compositionally biased region" description="Basic and acidic residues" evidence="1">
    <location>
        <begin position="1199"/>
        <end position="1209"/>
    </location>
</feature>
<feature type="compositionally biased region" description="Polar residues" evidence="1">
    <location>
        <begin position="42"/>
        <end position="51"/>
    </location>
</feature>
<feature type="domain" description="SCD" evidence="2">
    <location>
        <begin position="390"/>
        <end position="475"/>
    </location>
</feature>
<feature type="region of interest" description="Disordered" evidence="1">
    <location>
        <begin position="1"/>
        <end position="173"/>
    </location>
</feature>
<feature type="compositionally biased region" description="Basic and acidic residues" evidence="1">
    <location>
        <begin position="1"/>
        <end position="12"/>
    </location>
</feature>
<dbReference type="Pfam" id="PF24571">
    <property type="entry name" value="HEAT_SCC3-SA"/>
    <property type="match status" value="1"/>
</dbReference>
<feature type="region of interest" description="Disordered" evidence="1">
    <location>
        <begin position="1030"/>
        <end position="1066"/>
    </location>
</feature>
<feature type="compositionally biased region" description="Acidic residues" evidence="1">
    <location>
        <begin position="1050"/>
        <end position="1064"/>
    </location>
</feature>
<dbReference type="AlphaFoldDB" id="A0AAF0DH78"/>
<feature type="compositionally biased region" description="Polar residues" evidence="1">
    <location>
        <begin position="1143"/>
        <end position="1162"/>
    </location>
</feature>
<dbReference type="EMBL" id="CP120628">
    <property type="protein sequence ID" value="WEW57441.1"/>
    <property type="molecule type" value="Genomic_DNA"/>
</dbReference>
<accession>A0AAF0DH78</accession>
<dbReference type="Pfam" id="PF08514">
    <property type="entry name" value="STAG"/>
    <property type="match status" value="1"/>
</dbReference>
<gene>
    <name evidence="3" type="primary">IRR1</name>
    <name evidence="3" type="ORF">PRK78_002908</name>
</gene>
<dbReference type="GO" id="GO:0007062">
    <property type="term" value="P:sister chromatid cohesion"/>
    <property type="evidence" value="ECO:0007669"/>
    <property type="project" value="UniProtKB-ARBA"/>
</dbReference>
<dbReference type="InterPro" id="IPR016024">
    <property type="entry name" value="ARM-type_fold"/>
</dbReference>
<dbReference type="GO" id="GO:0003682">
    <property type="term" value="F:chromatin binding"/>
    <property type="evidence" value="ECO:0007669"/>
    <property type="project" value="TreeGrafter"/>
</dbReference>
<feature type="compositionally biased region" description="Basic residues" evidence="1">
    <location>
        <begin position="159"/>
        <end position="168"/>
    </location>
</feature>
<dbReference type="Pfam" id="PF21581">
    <property type="entry name" value="SCD"/>
    <property type="match status" value="1"/>
</dbReference>
<keyword evidence="4" id="KW-1185">Reference proteome</keyword>
<dbReference type="Proteomes" id="UP001219355">
    <property type="component" value="Chromosome 2"/>
</dbReference>
<reference evidence="3" key="1">
    <citation type="submission" date="2023-03" db="EMBL/GenBank/DDBJ databases">
        <title>Emydomyces testavorans Genome Sequence.</title>
        <authorList>
            <person name="Hoyer L."/>
        </authorList>
    </citation>
    <scope>NUCLEOTIDE SEQUENCE</scope>
    <source>
        <strain evidence="3">16-2883</strain>
    </source>
</reference>
<dbReference type="PANTHER" id="PTHR11199:SF0">
    <property type="entry name" value="LD34181P-RELATED"/>
    <property type="match status" value="1"/>
</dbReference>
<evidence type="ECO:0000313" key="4">
    <source>
        <dbReference type="Proteomes" id="UP001219355"/>
    </source>
</evidence>
<feature type="region of interest" description="Disordered" evidence="1">
    <location>
        <begin position="1134"/>
        <end position="1224"/>
    </location>
</feature>
<feature type="compositionally biased region" description="Basic residues" evidence="1">
    <location>
        <begin position="129"/>
        <end position="138"/>
    </location>
</feature>
<sequence length="1224" mass="138028">MEDSAHNDERDSSPLSNVPAEHPEDETNRRQSGRVRRKPELFSSQTFTSVSTKRKRTNSHREDDENDALDSGDAENDANENDTEDEEPDDDNESEDQPDEEELRERRRTARKAAKKKTKEGSKQSPASKTKRATKKPKIVNGVRTELALRPLVNGERKKPSRPKKPRVRPSGFADEEGLYAEVFARGHTTDAVAAEWLTKYEQHNINAMCDLVNFVLRCTGTDLKVDVHDIEDIDNVANRLNDLQEEYQAQNITEYPLVSKSRKFRGFQSVLTGFFDSLIRTFHSASVLYNDTPLVENIQVWITSMSSAPIRPFRHTATTISLTIVTTLCHLAKEVSSTLSNTRKQLETEKKKRTVNKGRVGALQVKVQENEQKLETIEGILHDSFDTVFVHRYRDVDPKIRAECMTALGLWMATYRQIFFEGQYLRYLGWVLSDTVPHTRSIVVHQLHRLFQNKDNIPGLRAFTERFGPRIVEMAVRDAESSVRAAAVELSDLIREAGLLEPDDIDSIGRLVLDNEPRVRKAAGKFFVANIQDVYDSHIDGLEEELSDSFVDDDEDDDFQMPKRSWIKYKCLVDMLQTYDEQQSELAEDQEASIKTDMFGNQIESRFVLATESIYPHFPELSQWESLAGYLLYDHSLIPESAGDDDSGDAIKQLYKLNEGQEAILLEVLGAAVKLHIQEISKSDTDKKGRRTKQLVEMMEAKQEAIAHNLSQIIPQLLNKFGDIPEAASAVLRLEHLVNLDLIQDLQKDATAYTEILNNINKQFLSHSDRNVLAEATVAFLHARTSEELKEAMENKVQELWDDTLGTLRTVLTNKHTWEIDAVSSGILTSLSNTVMRISNLASISDCTSILETSTEGSKKQASKSEPAVDTLLTLAKRGLRQADSDAEVDSLERELITNTFKTLLVYFMWKVQSLSSRLSNEKSSFNGAFFDNLSGRRESFIATLMGIMQERKGTDHIRIAAATTLLDLQTVFGTLRHAISSKPRDVDDETISQIEELVQDISPEASTLISRIHDAVLKVYAKRTHHTIDLSAEDEPPLDSQSDLERSSDDEDEETENDEDDVQSGARRMRAQLLAEQRLCEFTGKIVLAIIGHVLDTRAPQAGKLKAKLLRNKSRLGRNYKAVLTYLEENKAPAASREASKPNTRNQRPNGTVGNLSNGKIKSAERIVDDEDEEEVRHEEGDEEGYLRVGELIAENEVARDDGERDGSGSPLTPVEDDIMGD</sequence>
<feature type="compositionally biased region" description="Acidic residues" evidence="1">
    <location>
        <begin position="64"/>
        <end position="102"/>
    </location>
</feature>
<dbReference type="GO" id="GO:0000785">
    <property type="term" value="C:chromatin"/>
    <property type="evidence" value="ECO:0007669"/>
    <property type="project" value="TreeGrafter"/>
</dbReference>
<evidence type="ECO:0000256" key="1">
    <source>
        <dbReference type="SAM" id="MobiDB-lite"/>
    </source>
</evidence>
<protein>
    <submittedName>
        <fullName evidence="3">Cohesin complex subunit</fullName>
    </submittedName>
</protein>
<organism evidence="3 4">
    <name type="scientific">Emydomyces testavorans</name>
    <dbReference type="NCBI Taxonomy" id="2070801"/>
    <lineage>
        <taxon>Eukaryota</taxon>
        <taxon>Fungi</taxon>
        <taxon>Dikarya</taxon>
        <taxon>Ascomycota</taxon>
        <taxon>Pezizomycotina</taxon>
        <taxon>Eurotiomycetes</taxon>
        <taxon>Eurotiomycetidae</taxon>
        <taxon>Onygenales</taxon>
        <taxon>Nannizziopsiaceae</taxon>
        <taxon>Emydomyces</taxon>
    </lineage>
</organism>
<dbReference type="SUPFAM" id="SSF48371">
    <property type="entry name" value="ARM repeat"/>
    <property type="match status" value="2"/>
</dbReference>
<evidence type="ECO:0000259" key="2">
    <source>
        <dbReference type="PROSITE" id="PS51425"/>
    </source>
</evidence>
<dbReference type="InterPro" id="IPR056396">
    <property type="entry name" value="HEAT_SCC3-SA"/>
</dbReference>
<dbReference type="PROSITE" id="PS51425">
    <property type="entry name" value="SCD"/>
    <property type="match status" value="1"/>
</dbReference>
<name>A0AAF0DH78_9EURO</name>
<dbReference type="GO" id="GO:0008278">
    <property type="term" value="C:cohesin complex"/>
    <property type="evidence" value="ECO:0007669"/>
    <property type="project" value="TreeGrafter"/>
</dbReference>
<dbReference type="PANTHER" id="PTHR11199">
    <property type="entry name" value="STROMAL ANTIGEN"/>
    <property type="match status" value="1"/>
</dbReference>
<proteinExistence type="predicted"/>
<dbReference type="Gene3D" id="1.25.10.10">
    <property type="entry name" value="Leucine-rich Repeat Variant"/>
    <property type="match status" value="1"/>
</dbReference>
<dbReference type="InterPro" id="IPR013721">
    <property type="entry name" value="STAG"/>
</dbReference>
<dbReference type="InterPro" id="IPR039662">
    <property type="entry name" value="Cohesin_Scc3/SA"/>
</dbReference>
<dbReference type="GO" id="GO:0005634">
    <property type="term" value="C:nucleus"/>
    <property type="evidence" value="ECO:0007669"/>
    <property type="project" value="TreeGrafter"/>
</dbReference>